<protein>
    <recommendedName>
        <fullName evidence="1">Transcriptional regulator HTH-type FeoC domain-containing protein</fullName>
    </recommendedName>
</protein>
<evidence type="ECO:0000313" key="3">
    <source>
        <dbReference type="Proteomes" id="UP000199337"/>
    </source>
</evidence>
<dbReference type="AlphaFoldDB" id="A0A1I2S3F3"/>
<keyword evidence="3" id="KW-1185">Reference proteome</keyword>
<dbReference type="EMBL" id="FOOX01000005">
    <property type="protein sequence ID" value="SFG46873.1"/>
    <property type="molecule type" value="Genomic_DNA"/>
</dbReference>
<reference evidence="3" key="1">
    <citation type="submission" date="2016-10" db="EMBL/GenBank/DDBJ databases">
        <authorList>
            <person name="Varghese N."/>
            <person name="Submissions S."/>
        </authorList>
    </citation>
    <scope>NUCLEOTIDE SEQUENCE [LARGE SCALE GENOMIC DNA]</scope>
    <source>
        <strain evidence="3">DSM 17038</strain>
    </source>
</reference>
<dbReference type="Proteomes" id="UP000199337">
    <property type="component" value="Unassembled WGS sequence"/>
</dbReference>
<sequence>MGGIRKHKENYIPLTGILSRSQKNLAQEAIVWLLSKRMHTLAGIAEHFGMPLEVVAGIVNEMEKRGRVCKEEQGFKLLR</sequence>
<gene>
    <name evidence="2" type="ORF">SAMN05660649_01736</name>
</gene>
<dbReference type="STRING" id="341036.SAMN05660649_01736"/>
<evidence type="ECO:0000313" key="2">
    <source>
        <dbReference type="EMBL" id="SFG46873.1"/>
    </source>
</evidence>
<accession>A0A1I2S3F3</accession>
<organism evidence="2 3">
    <name type="scientific">Desulfotruncus arcticus DSM 17038</name>
    <dbReference type="NCBI Taxonomy" id="1121424"/>
    <lineage>
        <taxon>Bacteria</taxon>
        <taxon>Bacillati</taxon>
        <taxon>Bacillota</taxon>
        <taxon>Clostridia</taxon>
        <taxon>Eubacteriales</taxon>
        <taxon>Desulfallaceae</taxon>
        <taxon>Desulfotruncus</taxon>
    </lineage>
</organism>
<dbReference type="OrthoDB" id="1808927at2"/>
<name>A0A1I2S3F3_9FIRM</name>
<dbReference type="InterPro" id="IPR015102">
    <property type="entry name" value="Tscrpt_reg_HTH_FeoC"/>
</dbReference>
<proteinExistence type="predicted"/>
<dbReference type="Pfam" id="PF09012">
    <property type="entry name" value="FeoC"/>
    <property type="match status" value="1"/>
</dbReference>
<evidence type="ECO:0000259" key="1">
    <source>
        <dbReference type="Pfam" id="PF09012"/>
    </source>
</evidence>
<feature type="domain" description="Transcriptional regulator HTH-type FeoC" evidence="1">
    <location>
        <begin position="39"/>
        <end position="74"/>
    </location>
</feature>